<dbReference type="AlphaFoldDB" id="A0A2N9GDR7"/>
<proteinExistence type="predicted"/>
<gene>
    <name evidence="1" type="ORF">FSB_LOCUS25575</name>
</gene>
<reference evidence="1" key="1">
    <citation type="submission" date="2018-02" db="EMBL/GenBank/DDBJ databases">
        <authorList>
            <person name="Cohen D.B."/>
            <person name="Kent A.D."/>
        </authorList>
    </citation>
    <scope>NUCLEOTIDE SEQUENCE</scope>
</reference>
<evidence type="ECO:0000313" key="1">
    <source>
        <dbReference type="EMBL" id="SPC97693.1"/>
    </source>
</evidence>
<protein>
    <submittedName>
        <fullName evidence="1">Uncharacterized protein</fullName>
    </submittedName>
</protein>
<sequence length="335" mass="36297">MKSQQGGLKSLVPSTGKSLILEESSIEIKHRSGEAMVNEPLADQRSIASSSYGASHVQRSPGVGLADDAVTEMREVGKDILNSLTQEDILRNVMTNVEEKLDGSMERSQTDNMLPQLERDHSAIILASRKLVNTGNSAGDACRYPQQGGEEFLVPSIPGFLMPEQSQNEIEQKSDIAIKNKLCVWNGHASSIQDSQSPSQAFSNKVHINYAATEHHKTGIDAVVSSEKEKSNVIEKLDDTERKNETGENTMVIVEVEQVEPAVSKRAHNIVVPVEAEILPQSRTQIYVGEQIDAEVAEAYEWDILKSIVYGGLIESITSLGVVLSAAGADAASCA</sequence>
<name>A0A2N9GDR7_FAGSY</name>
<dbReference type="PANTHER" id="PTHR38937">
    <property type="entry name" value="MEMBRANE PROTEIN OF ER BODY-LIKE PROTEIN"/>
    <property type="match status" value="1"/>
</dbReference>
<accession>A0A2N9GDR7</accession>
<dbReference type="InterPro" id="IPR052843">
    <property type="entry name" value="ER_body_metal_sequester"/>
</dbReference>
<dbReference type="EMBL" id="OIVN01001791">
    <property type="protein sequence ID" value="SPC97693.1"/>
    <property type="molecule type" value="Genomic_DNA"/>
</dbReference>
<dbReference type="PANTHER" id="PTHR38937:SF2">
    <property type="entry name" value="MEMBRANE PROTEIN OF ER BODY-LIKE PROTEIN ISOFORM X1"/>
    <property type="match status" value="1"/>
</dbReference>
<organism evidence="1">
    <name type="scientific">Fagus sylvatica</name>
    <name type="common">Beechnut</name>
    <dbReference type="NCBI Taxonomy" id="28930"/>
    <lineage>
        <taxon>Eukaryota</taxon>
        <taxon>Viridiplantae</taxon>
        <taxon>Streptophyta</taxon>
        <taxon>Embryophyta</taxon>
        <taxon>Tracheophyta</taxon>
        <taxon>Spermatophyta</taxon>
        <taxon>Magnoliopsida</taxon>
        <taxon>eudicotyledons</taxon>
        <taxon>Gunneridae</taxon>
        <taxon>Pentapetalae</taxon>
        <taxon>rosids</taxon>
        <taxon>fabids</taxon>
        <taxon>Fagales</taxon>
        <taxon>Fagaceae</taxon>
        <taxon>Fagus</taxon>
    </lineage>
</organism>